<keyword evidence="3" id="KW-1185">Reference proteome</keyword>
<comment type="caution">
    <text evidence="2">The sequence shown here is derived from an EMBL/GenBank/DDBJ whole genome shotgun (WGS) entry which is preliminary data.</text>
</comment>
<dbReference type="Pfam" id="PF03992">
    <property type="entry name" value="ABM"/>
    <property type="match status" value="1"/>
</dbReference>
<dbReference type="EMBL" id="CAKMMG010000010">
    <property type="protein sequence ID" value="CAH1220303.1"/>
    <property type="molecule type" value="Genomic_DNA"/>
</dbReference>
<dbReference type="InterPro" id="IPR007138">
    <property type="entry name" value="ABM_dom"/>
</dbReference>
<evidence type="ECO:0000313" key="2">
    <source>
        <dbReference type="EMBL" id="CAH1220303.1"/>
    </source>
</evidence>
<evidence type="ECO:0000259" key="1">
    <source>
        <dbReference type="PROSITE" id="PS51725"/>
    </source>
</evidence>
<evidence type="ECO:0000313" key="3">
    <source>
        <dbReference type="Proteomes" id="UP000838324"/>
    </source>
</evidence>
<feature type="domain" description="ABM" evidence="1">
    <location>
        <begin position="4"/>
        <end position="92"/>
    </location>
</feature>
<reference evidence="2" key="1">
    <citation type="submission" date="2022-01" db="EMBL/GenBank/DDBJ databases">
        <authorList>
            <person name="Criscuolo A."/>
        </authorList>
    </citation>
    <scope>NUCLEOTIDE SEQUENCE</scope>
    <source>
        <strain evidence="2">CIP111892</strain>
    </source>
</reference>
<dbReference type="SUPFAM" id="SSF54909">
    <property type="entry name" value="Dimeric alpha+beta barrel"/>
    <property type="match status" value="1"/>
</dbReference>
<dbReference type="Proteomes" id="UP000838324">
    <property type="component" value="Unassembled WGS sequence"/>
</dbReference>
<dbReference type="RefSeq" id="WP_236336664.1">
    <property type="nucleotide sequence ID" value="NZ_CAKMMG010000010.1"/>
</dbReference>
<gene>
    <name evidence="2" type="ORF">PAECIP111892_04794</name>
</gene>
<accession>A0ABM9CR70</accession>
<protein>
    <recommendedName>
        <fullName evidence="1">ABM domain-containing protein</fullName>
    </recommendedName>
</protein>
<proteinExistence type="predicted"/>
<sequence length="103" mass="11054">MSKFGMYAKFTAKPGQRDALAAILLESAAAAEAVDECELYIINISDTEPDILWVTEVWSSPEDHAASLTLEDTQAAIRRAMPLIAGVESTKIKPVGGKGLLFS</sequence>
<organism evidence="2 3">
    <name type="scientific">Paenibacillus auburnensis</name>
    <dbReference type="NCBI Taxonomy" id="2905649"/>
    <lineage>
        <taxon>Bacteria</taxon>
        <taxon>Bacillati</taxon>
        <taxon>Bacillota</taxon>
        <taxon>Bacilli</taxon>
        <taxon>Bacillales</taxon>
        <taxon>Paenibacillaceae</taxon>
        <taxon>Paenibacillus</taxon>
    </lineage>
</organism>
<dbReference type="Gene3D" id="3.30.70.100">
    <property type="match status" value="1"/>
</dbReference>
<dbReference type="InterPro" id="IPR011008">
    <property type="entry name" value="Dimeric_a/b-barrel"/>
</dbReference>
<name>A0ABM9CR70_9BACL</name>
<dbReference type="PROSITE" id="PS51725">
    <property type="entry name" value="ABM"/>
    <property type="match status" value="1"/>
</dbReference>